<organism evidence="1">
    <name type="scientific">freshwater metagenome</name>
    <dbReference type="NCBI Taxonomy" id="449393"/>
    <lineage>
        <taxon>unclassified sequences</taxon>
        <taxon>metagenomes</taxon>
        <taxon>ecological metagenomes</taxon>
    </lineage>
</organism>
<sequence length="112" mass="12788">MQDVGGRLYLKVMNIEFFDFSIERAKMLYPDLDNDDLILEIAFLYDRTVKEGSQVPILDLAKELEWAPEEVGDAVESAMILKYLTEPKRGVIGAKITNKALKKLKLFGKHKV</sequence>
<proteinExistence type="predicted"/>
<gene>
    <name evidence="1" type="ORF">GM51_16385</name>
</gene>
<evidence type="ECO:0000313" key="1">
    <source>
        <dbReference type="EMBL" id="KGA14809.1"/>
    </source>
</evidence>
<protein>
    <submittedName>
        <fullName evidence="1">Uncharacterized protein</fullName>
    </submittedName>
</protein>
<comment type="caution">
    <text evidence="1">The sequence shown here is derived from an EMBL/GenBank/DDBJ whole genome shotgun (WGS) entry which is preliminary data.</text>
</comment>
<dbReference type="EMBL" id="JNSL01000135">
    <property type="protein sequence ID" value="KGA14809.1"/>
    <property type="molecule type" value="Genomic_DNA"/>
</dbReference>
<name>A0A094PYH3_9ZZZZ</name>
<accession>A0A094PYH3</accession>
<reference evidence="1" key="1">
    <citation type="submission" date="2014-06" db="EMBL/GenBank/DDBJ databases">
        <title>Key roles for freshwater Actinobacteria revealed by deep metagenomic sequencing.</title>
        <authorList>
            <person name="Ghai R."/>
            <person name="Mizuno C.M."/>
            <person name="Picazo A."/>
            <person name="Camacho A."/>
            <person name="Rodriguez-Valera F."/>
        </authorList>
    </citation>
    <scope>NUCLEOTIDE SEQUENCE</scope>
</reference>
<dbReference type="AlphaFoldDB" id="A0A094PYH3"/>